<evidence type="ECO:0000256" key="3">
    <source>
        <dbReference type="ARBA" id="ARBA00022771"/>
    </source>
</evidence>
<evidence type="ECO:0000313" key="8">
    <source>
        <dbReference type="Proteomes" id="UP001148838"/>
    </source>
</evidence>
<evidence type="ECO:0000259" key="6">
    <source>
        <dbReference type="Pfam" id="PF03184"/>
    </source>
</evidence>
<reference evidence="7 8" key="1">
    <citation type="journal article" date="2022" name="Allergy">
        <title>Genome assembly and annotation of Periplaneta americana reveal a comprehensive cockroach allergen profile.</title>
        <authorList>
            <person name="Wang L."/>
            <person name="Xiong Q."/>
            <person name="Saelim N."/>
            <person name="Wang L."/>
            <person name="Nong W."/>
            <person name="Wan A.T."/>
            <person name="Shi M."/>
            <person name="Liu X."/>
            <person name="Cao Q."/>
            <person name="Hui J.H.L."/>
            <person name="Sookrung N."/>
            <person name="Leung T.F."/>
            <person name="Tungtrongchitr A."/>
            <person name="Tsui S.K.W."/>
        </authorList>
    </citation>
    <scope>NUCLEOTIDE SEQUENCE [LARGE SCALE GENOMIC DNA]</scope>
    <source>
        <strain evidence="7">PWHHKU_190912</strain>
    </source>
</reference>
<dbReference type="SUPFAM" id="SSF46689">
    <property type="entry name" value="Homeodomain-like"/>
    <property type="match status" value="1"/>
</dbReference>
<dbReference type="InterPro" id="IPR019786">
    <property type="entry name" value="Zinc_finger_PHD-type_CS"/>
</dbReference>
<keyword evidence="4" id="KW-0862">Zinc</keyword>
<dbReference type="Pfam" id="PF03184">
    <property type="entry name" value="DDE_1"/>
    <property type="match status" value="1"/>
</dbReference>
<evidence type="ECO:0000256" key="4">
    <source>
        <dbReference type="ARBA" id="ARBA00022833"/>
    </source>
</evidence>
<gene>
    <name evidence="7" type="ORF">ANN_19079</name>
</gene>
<dbReference type="InterPro" id="IPR050863">
    <property type="entry name" value="CenT-Element_Derived"/>
</dbReference>
<evidence type="ECO:0000313" key="7">
    <source>
        <dbReference type="EMBL" id="KAJ4436446.1"/>
    </source>
</evidence>
<protein>
    <recommendedName>
        <fullName evidence="6">DDE-1 domain-containing protein</fullName>
    </recommendedName>
</protein>
<name>A0ABQ8SRS8_PERAM</name>
<dbReference type="InterPro" id="IPR004875">
    <property type="entry name" value="DDE_SF_endonuclease_dom"/>
</dbReference>
<feature type="domain" description="DDE-1" evidence="6">
    <location>
        <begin position="178"/>
        <end position="261"/>
    </location>
</feature>
<keyword evidence="2" id="KW-0479">Metal-binding</keyword>
<evidence type="ECO:0000256" key="5">
    <source>
        <dbReference type="SAM" id="MobiDB-lite"/>
    </source>
</evidence>
<dbReference type="Proteomes" id="UP001148838">
    <property type="component" value="Unassembled WGS sequence"/>
</dbReference>
<comment type="caution">
    <text evidence="7">The sequence shown here is derived from an EMBL/GenBank/DDBJ whole genome shotgun (WGS) entry which is preliminary data.</text>
</comment>
<evidence type="ECO:0000256" key="2">
    <source>
        <dbReference type="ARBA" id="ARBA00022723"/>
    </source>
</evidence>
<feature type="compositionally biased region" description="Basic and acidic residues" evidence="5">
    <location>
        <begin position="334"/>
        <end position="350"/>
    </location>
</feature>
<dbReference type="Gene3D" id="3.30.40.10">
    <property type="entry name" value="Zinc/RING finger domain, C3HC4 (zinc finger)"/>
    <property type="match status" value="1"/>
</dbReference>
<dbReference type="PANTHER" id="PTHR19303:SF74">
    <property type="entry name" value="POGO TRANSPOSABLE ELEMENT WITH KRAB DOMAIN"/>
    <property type="match status" value="1"/>
</dbReference>
<dbReference type="InterPro" id="IPR009057">
    <property type="entry name" value="Homeodomain-like_sf"/>
</dbReference>
<keyword evidence="3" id="KW-0863">Zinc-finger</keyword>
<evidence type="ECO:0000256" key="1">
    <source>
        <dbReference type="ARBA" id="ARBA00004123"/>
    </source>
</evidence>
<organism evidence="7 8">
    <name type="scientific">Periplaneta americana</name>
    <name type="common">American cockroach</name>
    <name type="synonym">Blatta americana</name>
    <dbReference type="NCBI Taxonomy" id="6978"/>
    <lineage>
        <taxon>Eukaryota</taxon>
        <taxon>Metazoa</taxon>
        <taxon>Ecdysozoa</taxon>
        <taxon>Arthropoda</taxon>
        <taxon>Hexapoda</taxon>
        <taxon>Insecta</taxon>
        <taxon>Pterygota</taxon>
        <taxon>Neoptera</taxon>
        <taxon>Polyneoptera</taxon>
        <taxon>Dictyoptera</taxon>
        <taxon>Blattodea</taxon>
        <taxon>Blattoidea</taxon>
        <taxon>Blattidae</taxon>
        <taxon>Blattinae</taxon>
        <taxon>Periplaneta</taxon>
    </lineage>
</organism>
<dbReference type="EMBL" id="JAJSOF020000023">
    <property type="protein sequence ID" value="KAJ4436446.1"/>
    <property type="molecule type" value="Genomic_DNA"/>
</dbReference>
<dbReference type="PANTHER" id="PTHR19303">
    <property type="entry name" value="TRANSPOSON"/>
    <property type="match status" value="1"/>
</dbReference>
<dbReference type="PROSITE" id="PS01359">
    <property type="entry name" value="ZF_PHD_1"/>
    <property type="match status" value="1"/>
</dbReference>
<accession>A0ABQ8SRS8</accession>
<dbReference type="InterPro" id="IPR013083">
    <property type="entry name" value="Znf_RING/FYVE/PHD"/>
</dbReference>
<keyword evidence="8" id="KW-1185">Reference proteome</keyword>
<dbReference type="Gene3D" id="1.10.10.60">
    <property type="entry name" value="Homeodomain-like"/>
    <property type="match status" value="1"/>
</dbReference>
<comment type="subcellular location">
    <subcellularLocation>
        <location evidence="1">Nucleus</location>
    </subcellularLocation>
</comment>
<feature type="region of interest" description="Disordered" evidence="5">
    <location>
        <begin position="326"/>
        <end position="366"/>
    </location>
</feature>
<dbReference type="SUPFAM" id="SSF57903">
    <property type="entry name" value="FYVE/PHD zinc finger"/>
    <property type="match status" value="1"/>
</dbReference>
<dbReference type="InterPro" id="IPR011011">
    <property type="entry name" value="Znf_FYVE_PHD"/>
</dbReference>
<sequence length="422" mass="47396">MAPSTKKQDKRSYTSETIKEALRRVKEDGWTIYKDSKQYGIPWSTLKDYVNKFLDNPCSASVSKIEKSFVMPAELEIKIVKYVTTMQDMGFGLTVNQVRMVAFKVVEAAGIKHPFNRESKMAAIATRAHLEDFYDKVESLLNSLGIADKPSRLWNCDEMGLSYVLRSGKIVCRVVHTTCKTVVLFMDSHASHVTPEFLSMAGDNNVHIVTFPSHTTHLLQPLDVGVYRPLKEAWRKELTKFMVQNPGQEPDRYNFNEFLCVAYREAFQATTVSNSFSKTGIFPLNRSKVSDEAIAPSLVTEATGDRPNTEQELAATGVDEVLSLPVSKATAKKPRGDPTTKVLSPKEKASTSKTGQKKNPRNKKEDVCGSCGGLYLEDTKKKNGAKWIQCQFCLVWYHEKCQNIISKLHFMCGDCEISDDSD</sequence>
<proteinExistence type="predicted"/>